<reference evidence="2 3" key="1">
    <citation type="submission" date="2019-03" db="EMBL/GenBank/DDBJ databases">
        <title>Deep-cultivation of Planctomycetes and their phenomic and genomic characterization uncovers novel biology.</title>
        <authorList>
            <person name="Wiegand S."/>
            <person name="Jogler M."/>
            <person name="Boedeker C."/>
            <person name="Pinto D."/>
            <person name="Vollmers J."/>
            <person name="Rivas-Marin E."/>
            <person name="Kohn T."/>
            <person name="Peeters S.H."/>
            <person name="Heuer A."/>
            <person name="Rast P."/>
            <person name="Oberbeckmann S."/>
            <person name="Bunk B."/>
            <person name="Jeske O."/>
            <person name="Meyerdierks A."/>
            <person name="Storesund J.E."/>
            <person name="Kallscheuer N."/>
            <person name="Luecker S."/>
            <person name="Lage O.M."/>
            <person name="Pohl T."/>
            <person name="Merkel B.J."/>
            <person name="Hornburger P."/>
            <person name="Mueller R.-W."/>
            <person name="Bruemmer F."/>
            <person name="Labrenz M."/>
            <person name="Spormann A.M."/>
            <person name="Op den Camp H."/>
            <person name="Overmann J."/>
            <person name="Amann R."/>
            <person name="Jetten M.S.M."/>
            <person name="Mascher T."/>
            <person name="Medema M.H."/>
            <person name="Devos D.P."/>
            <person name="Kaster A.-K."/>
            <person name="Ovreas L."/>
            <person name="Rohde M."/>
            <person name="Galperin M.Y."/>
            <person name="Jogler C."/>
        </authorList>
    </citation>
    <scope>NUCLEOTIDE SEQUENCE [LARGE SCALE GENOMIC DNA]</scope>
    <source>
        <strain evidence="2 3">Enr17</strain>
    </source>
</reference>
<sequence length="87" mass="10026">MIEDPKAGEFVFKLTSSCFTYTVEIVEADTCTSLVKCEHGETWELNSELFRKDDFDGLAEELQRRRENINSELSGIGSRKTYSHMRV</sequence>
<evidence type="ECO:0000256" key="1">
    <source>
        <dbReference type="SAM" id="Coils"/>
    </source>
</evidence>
<proteinExistence type="predicted"/>
<dbReference type="AlphaFoldDB" id="A0A518IGD4"/>
<evidence type="ECO:0000313" key="2">
    <source>
        <dbReference type="EMBL" id="QDV52144.1"/>
    </source>
</evidence>
<feature type="coiled-coil region" evidence="1">
    <location>
        <begin position="52"/>
        <end position="79"/>
    </location>
</feature>
<dbReference type="Proteomes" id="UP000318313">
    <property type="component" value="Chromosome"/>
</dbReference>
<keyword evidence="1" id="KW-0175">Coiled coil</keyword>
<dbReference type="KEGG" id="gfm:Enr17x_42040"/>
<accession>A0A518IGD4</accession>
<name>A0A518IGD4_9PLAN</name>
<gene>
    <name evidence="2" type="ORF">Enr17x_42040</name>
</gene>
<protein>
    <submittedName>
        <fullName evidence="2">Uncharacterized protein</fullName>
    </submittedName>
</protein>
<organism evidence="2 3">
    <name type="scientific">Gimesia fumaroli</name>
    <dbReference type="NCBI Taxonomy" id="2527976"/>
    <lineage>
        <taxon>Bacteria</taxon>
        <taxon>Pseudomonadati</taxon>
        <taxon>Planctomycetota</taxon>
        <taxon>Planctomycetia</taxon>
        <taxon>Planctomycetales</taxon>
        <taxon>Planctomycetaceae</taxon>
        <taxon>Gimesia</taxon>
    </lineage>
</organism>
<evidence type="ECO:0000313" key="3">
    <source>
        <dbReference type="Proteomes" id="UP000318313"/>
    </source>
</evidence>
<keyword evidence="3" id="KW-1185">Reference proteome</keyword>
<dbReference type="EMBL" id="CP037452">
    <property type="protein sequence ID" value="QDV52144.1"/>
    <property type="molecule type" value="Genomic_DNA"/>
</dbReference>